<evidence type="ECO:0000313" key="6">
    <source>
        <dbReference type="EMBL" id="KAJ1723861.1"/>
    </source>
</evidence>
<dbReference type="Proteomes" id="UP001149813">
    <property type="component" value="Unassembled WGS sequence"/>
</dbReference>
<evidence type="ECO:0000256" key="2">
    <source>
        <dbReference type="ARBA" id="ARBA00022692"/>
    </source>
</evidence>
<sequence length="276" mass="31062">MPSAEQYFTYTPVNVAPEICACVFFIVAIISITQVIRARSARWLFILAGTAIAESAGYVFRAVCISHASIGLYIAMTLLLLVSPNALALYNYRIVGVIARQSAVADARALMRPKFITRGFFISDVLSFLLQMAGGGMMAMESMAKTGKYICIFGLAIQLLFLSAFTWITIVVMRDRRYKVLAGPHNADGRSAKRRLFAVVLFTTILIFVRSIYRLIEFIDGYGGKIYGAEWAFYVFDMAMILAIFLSYVVVYVGHHFPRNKQQQQQNNEYLMHPYS</sequence>
<evidence type="ECO:0000313" key="7">
    <source>
        <dbReference type="Proteomes" id="UP001149813"/>
    </source>
</evidence>
<feature type="transmembrane region" description="Helical" evidence="5">
    <location>
        <begin position="15"/>
        <end position="36"/>
    </location>
</feature>
<reference evidence="6" key="1">
    <citation type="submission" date="2022-07" db="EMBL/GenBank/DDBJ databases">
        <title>Phylogenomic reconstructions and comparative analyses of Kickxellomycotina fungi.</title>
        <authorList>
            <person name="Reynolds N.K."/>
            <person name="Stajich J.E."/>
            <person name="Barry K."/>
            <person name="Grigoriev I.V."/>
            <person name="Crous P."/>
            <person name="Smith M.E."/>
        </authorList>
    </citation>
    <scope>NUCLEOTIDE SEQUENCE</scope>
    <source>
        <strain evidence="6">NBRC 32514</strain>
    </source>
</reference>
<organism evidence="6 7">
    <name type="scientific">Coemansia erecta</name>
    <dbReference type="NCBI Taxonomy" id="147472"/>
    <lineage>
        <taxon>Eukaryota</taxon>
        <taxon>Fungi</taxon>
        <taxon>Fungi incertae sedis</taxon>
        <taxon>Zoopagomycota</taxon>
        <taxon>Kickxellomycotina</taxon>
        <taxon>Kickxellomycetes</taxon>
        <taxon>Kickxellales</taxon>
        <taxon>Kickxellaceae</taxon>
        <taxon>Coemansia</taxon>
    </lineage>
</organism>
<keyword evidence="3 5" id="KW-1133">Transmembrane helix</keyword>
<keyword evidence="2 5" id="KW-0812">Transmembrane</keyword>
<gene>
    <name evidence="6" type="ORF">LPJ53_001818</name>
</gene>
<dbReference type="Pfam" id="PF04479">
    <property type="entry name" value="RTA1"/>
    <property type="match status" value="1"/>
</dbReference>
<keyword evidence="7" id="KW-1185">Reference proteome</keyword>
<dbReference type="AlphaFoldDB" id="A0A9W7Y2M1"/>
<dbReference type="PANTHER" id="PTHR31465">
    <property type="entry name" value="PROTEIN RTA1-RELATED"/>
    <property type="match status" value="1"/>
</dbReference>
<evidence type="ECO:0008006" key="8">
    <source>
        <dbReference type="Google" id="ProtNLM"/>
    </source>
</evidence>
<dbReference type="EMBL" id="JANBOJ010000050">
    <property type="protein sequence ID" value="KAJ1723861.1"/>
    <property type="molecule type" value="Genomic_DNA"/>
</dbReference>
<dbReference type="OrthoDB" id="3358017at2759"/>
<protein>
    <recommendedName>
        <fullName evidence="8">RTA1-domain-containing protein</fullName>
    </recommendedName>
</protein>
<feature type="transmembrane region" description="Helical" evidence="5">
    <location>
        <begin position="120"/>
        <end position="140"/>
    </location>
</feature>
<comment type="caution">
    <text evidence="6">The sequence shown here is derived from an EMBL/GenBank/DDBJ whole genome shotgun (WGS) entry which is preliminary data.</text>
</comment>
<keyword evidence="4 5" id="KW-0472">Membrane</keyword>
<feature type="transmembrane region" description="Helical" evidence="5">
    <location>
        <begin position="43"/>
        <end position="60"/>
    </location>
</feature>
<accession>A0A9W7Y2M1</accession>
<evidence type="ECO:0000256" key="1">
    <source>
        <dbReference type="ARBA" id="ARBA00004141"/>
    </source>
</evidence>
<feature type="transmembrane region" description="Helical" evidence="5">
    <location>
        <begin position="194"/>
        <end position="213"/>
    </location>
</feature>
<name>A0A9W7Y2M1_9FUNG</name>
<feature type="transmembrane region" description="Helical" evidence="5">
    <location>
        <begin position="72"/>
        <end position="92"/>
    </location>
</feature>
<dbReference type="InterPro" id="IPR007568">
    <property type="entry name" value="RTA1"/>
</dbReference>
<proteinExistence type="predicted"/>
<dbReference type="PANTHER" id="PTHR31465:SF1">
    <property type="entry name" value="PROTEIN RTA1-RELATED"/>
    <property type="match status" value="1"/>
</dbReference>
<comment type="subcellular location">
    <subcellularLocation>
        <location evidence="1">Membrane</location>
        <topology evidence="1">Multi-pass membrane protein</topology>
    </subcellularLocation>
</comment>
<dbReference type="GO" id="GO:0016020">
    <property type="term" value="C:membrane"/>
    <property type="evidence" value="ECO:0007669"/>
    <property type="project" value="UniProtKB-SubCell"/>
</dbReference>
<feature type="transmembrane region" description="Helical" evidence="5">
    <location>
        <begin position="233"/>
        <end position="254"/>
    </location>
</feature>
<evidence type="ECO:0000256" key="4">
    <source>
        <dbReference type="ARBA" id="ARBA00023136"/>
    </source>
</evidence>
<evidence type="ECO:0000256" key="3">
    <source>
        <dbReference type="ARBA" id="ARBA00022989"/>
    </source>
</evidence>
<feature type="transmembrane region" description="Helical" evidence="5">
    <location>
        <begin position="152"/>
        <end position="173"/>
    </location>
</feature>
<evidence type="ECO:0000256" key="5">
    <source>
        <dbReference type="SAM" id="Phobius"/>
    </source>
</evidence>